<keyword evidence="2" id="KW-0812">Transmembrane</keyword>
<feature type="non-terminal residue" evidence="3">
    <location>
        <position position="1"/>
    </location>
</feature>
<reference evidence="3" key="1">
    <citation type="submission" date="2014-12" db="EMBL/GenBank/DDBJ databases">
        <title>Insight into the proteome of Arion vulgaris.</title>
        <authorList>
            <person name="Aradska J."/>
            <person name="Bulat T."/>
            <person name="Smidak R."/>
            <person name="Sarate P."/>
            <person name="Gangsoo J."/>
            <person name="Sialana F."/>
            <person name="Bilban M."/>
            <person name="Lubec G."/>
        </authorList>
    </citation>
    <scope>NUCLEOTIDE SEQUENCE</scope>
    <source>
        <tissue evidence="3">Skin</tissue>
    </source>
</reference>
<feature type="compositionally biased region" description="Basic and acidic residues" evidence="1">
    <location>
        <begin position="73"/>
        <end position="85"/>
    </location>
</feature>
<protein>
    <submittedName>
        <fullName evidence="3">Uncharacterized protein</fullName>
    </submittedName>
</protein>
<evidence type="ECO:0000256" key="2">
    <source>
        <dbReference type="SAM" id="Phobius"/>
    </source>
</evidence>
<name>A0A0B7BZM8_9EUPU</name>
<feature type="transmembrane region" description="Helical" evidence="2">
    <location>
        <begin position="16"/>
        <end position="37"/>
    </location>
</feature>
<evidence type="ECO:0000313" key="3">
    <source>
        <dbReference type="EMBL" id="CEK97630.1"/>
    </source>
</evidence>
<organism evidence="3">
    <name type="scientific">Arion vulgaris</name>
    <dbReference type="NCBI Taxonomy" id="1028688"/>
    <lineage>
        <taxon>Eukaryota</taxon>
        <taxon>Metazoa</taxon>
        <taxon>Spiralia</taxon>
        <taxon>Lophotrochozoa</taxon>
        <taxon>Mollusca</taxon>
        <taxon>Gastropoda</taxon>
        <taxon>Heterobranchia</taxon>
        <taxon>Euthyneura</taxon>
        <taxon>Panpulmonata</taxon>
        <taxon>Eupulmonata</taxon>
        <taxon>Stylommatophora</taxon>
        <taxon>Helicina</taxon>
        <taxon>Arionoidea</taxon>
        <taxon>Arionidae</taxon>
        <taxon>Arion</taxon>
    </lineage>
</organism>
<evidence type="ECO:0000256" key="1">
    <source>
        <dbReference type="SAM" id="MobiDB-lite"/>
    </source>
</evidence>
<keyword evidence="2" id="KW-1133">Transmembrane helix</keyword>
<dbReference type="AlphaFoldDB" id="A0A0B7BZM8"/>
<proteinExistence type="predicted"/>
<keyword evidence="2" id="KW-0472">Membrane</keyword>
<feature type="non-terminal residue" evidence="3">
    <location>
        <position position="113"/>
    </location>
</feature>
<sequence>LTPTAHDLRMLFNSTFYYRILSQRIVIVSFLMFWFLYTCLEVYKLQPGVPNYKPDKATDHNSQSKNVRFEPGLGREEKMDNDNSHPRSQKQIQEQQIIRSHSTIIDNPNLVDN</sequence>
<feature type="region of interest" description="Disordered" evidence="1">
    <location>
        <begin position="51"/>
        <end position="98"/>
    </location>
</feature>
<accession>A0A0B7BZM8</accession>
<dbReference type="EMBL" id="HACG01050765">
    <property type="protein sequence ID" value="CEK97630.1"/>
    <property type="molecule type" value="Transcribed_RNA"/>
</dbReference>
<gene>
    <name evidence="3" type="primary">ORF216415</name>
</gene>
<feature type="compositionally biased region" description="Polar residues" evidence="1">
    <location>
        <begin position="89"/>
        <end position="98"/>
    </location>
</feature>